<dbReference type="Proteomes" id="UP000054598">
    <property type="component" value="Unassembled WGS sequence"/>
</dbReference>
<dbReference type="EMBL" id="LGHE01000287">
    <property type="protein sequence ID" value="KUK99001.1"/>
    <property type="molecule type" value="Genomic_DNA"/>
</dbReference>
<sequence>MRQSGQVRASSTVCIPAPHPISRIFGRAGRSASIEKAFRVHSLLPGPLAGQALVHGKNERGFHESNASRGSITYTVGIASKRRETASMPNPGL</sequence>
<comment type="caution">
    <text evidence="1">The sequence shown here is derived from an EMBL/GenBank/DDBJ whole genome shotgun (WGS) entry which is preliminary data.</text>
</comment>
<proteinExistence type="predicted"/>
<dbReference type="AlphaFoldDB" id="A0A101IPH7"/>
<name>A0A101IPH7_9EURY</name>
<reference evidence="2" key="1">
    <citation type="journal article" date="2015" name="MBio">
        <title>Genome-Resolved Metagenomic Analysis Reveals Roles for Candidate Phyla and Other Microbial Community Members in Biogeochemical Transformations in Oil Reservoirs.</title>
        <authorList>
            <person name="Hu P."/>
            <person name="Tom L."/>
            <person name="Singh A."/>
            <person name="Thomas B.C."/>
            <person name="Baker B.J."/>
            <person name="Piceno Y.M."/>
            <person name="Andersen G.L."/>
            <person name="Banfield J.F."/>
        </authorList>
    </citation>
    <scope>NUCLEOTIDE SEQUENCE [LARGE SCALE GENOMIC DNA]</scope>
</reference>
<protein>
    <submittedName>
        <fullName evidence="1">Uncharacterized protein</fullName>
    </submittedName>
</protein>
<accession>A0A101IPH7</accession>
<evidence type="ECO:0000313" key="1">
    <source>
        <dbReference type="EMBL" id="KUK99001.1"/>
    </source>
</evidence>
<evidence type="ECO:0000313" key="2">
    <source>
        <dbReference type="Proteomes" id="UP000054598"/>
    </source>
</evidence>
<organism evidence="1 2">
    <name type="scientific">Methanoculleus marisnigri</name>
    <dbReference type="NCBI Taxonomy" id="2198"/>
    <lineage>
        <taxon>Archaea</taxon>
        <taxon>Methanobacteriati</taxon>
        <taxon>Methanobacteriota</taxon>
        <taxon>Stenosarchaea group</taxon>
        <taxon>Methanomicrobia</taxon>
        <taxon>Methanomicrobiales</taxon>
        <taxon>Methanomicrobiaceae</taxon>
        <taxon>Methanoculleus</taxon>
    </lineage>
</organism>
<gene>
    <name evidence="1" type="ORF">XE10_1925</name>
</gene>